<dbReference type="InterPro" id="IPR025586">
    <property type="entry name" value="PcfJ"/>
</dbReference>
<evidence type="ECO:0000256" key="1">
    <source>
        <dbReference type="SAM" id="Coils"/>
    </source>
</evidence>
<organism evidence="2">
    <name type="scientific">Myoviridae sp. ctisV53</name>
    <dbReference type="NCBI Taxonomy" id="2825156"/>
    <lineage>
        <taxon>Viruses</taxon>
        <taxon>Duplodnaviria</taxon>
        <taxon>Heunggongvirae</taxon>
        <taxon>Uroviricota</taxon>
        <taxon>Caudoviricetes</taxon>
    </lineage>
</organism>
<dbReference type="Pfam" id="PF14284">
    <property type="entry name" value="PcfJ"/>
    <property type="match status" value="1"/>
</dbReference>
<protein>
    <submittedName>
        <fullName evidence="2">PcfJ like protein</fullName>
    </submittedName>
</protein>
<proteinExistence type="predicted"/>
<evidence type="ECO:0000313" key="2">
    <source>
        <dbReference type="EMBL" id="DAE08018.1"/>
    </source>
</evidence>
<sequence length="699" mass="80790">MRIPKKVRELPWPEPYTGAENIHFRVTVRQPVADGERLLVVTFTMNEARRNAMRWTSIHRKDIRLVCSRKQPSAAVLVRGDRAFRRGSLSEALYAAAGTRPDYCYPEISEADEAALARWLGARDETKNHRMPELARYVEEAIAAETLAEKKRRGEIMDEDVALCPSTLPEGLVDYIRRVVLEEDHVLLYKKGGWRGTCFCCRQKVRAPDASDRFAQGKVSYCPACGMKVRNVLEGGALYAADIVDNVVTLQRGLEDGVLFLREWRLERDPTAQWEDIPRWLKETARWMLRDSHVAKWQHEEKCKVSMMRTERFPLEDWTRTRSVTEAYDGGYYFYLPEDWQQLVAGTPLAYCPLPDFTGEWERRKCRTHILRMAVDWPRYPAVEKFYKAGYVPLVEEREHCAAALRNAVKWQADSISGALRFPQRLLKLLAPEDWTMERMKTVRSLWARVADGWFRETEIKAFLDSGMDLNMVGPALGFAPVGRIAAWLERQRAMEKERFDREEQERREAAKKGAAYYSRSFRDNTEEIFRDYLLDCVTLGLDLNDRAVLLPKDLNAAHRRTIAQVKHKANEAKRAEFHRRAEKLAAWRYGADGLLIRPAADADELIAEGAALHHCVGGYADRMADGETAIFFVRRLDEPDEPYYTLELKNRRVVQCRALYNASYEGNQAVYDFVTAWLRDVVGGRKHKQKTNNRRNVA</sequence>
<reference evidence="2" key="1">
    <citation type="journal article" date="2021" name="Proc. Natl. Acad. Sci. U.S.A.">
        <title>A Catalog of Tens of Thousands of Viruses from Human Metagenomes Reveals Hidden Associations with Chronic Diseases.</title>
        <authorList>
            <person name="Tisza M.J."/>
            <person name="Buck C.B."/>
        </authorList>
    </citation>
    <scope>NUCLEOTIDE SEQUENCE</scope>
    <source>
        <strain evidence="2">CtisV53</strain>
    </source>
</reference>
<dbReference type="EMBL" id="BK015461">
    <property type="protein sequence ID" value="DAE08018.1"/>
    <property type="molecule type" value="Genomic_DNA"/>
</dbReference>
<keyword evidence="1" id="KW-0175">Coiled coil</keyword>
<accession>A0A8S5PM97</accession>
<name>A0A8S5PM97_9CAUD</name>
<feature type="coiled-coil region" evidence="1">
    <location>
        <begin position="486"/>
        <end position="513"/>
    </location>
</feature>